<organism evidence="2 3">
    <name type="scientific">Luteibacter jiangsuensis</name>
    <dbReference type="NCBI Taxonomy" id="637577"/>
    <lineage>
        <taxon>Bacteria</taxon>
        <taxon>Pseudomonadati</taxon>
        <taxon>Pseudomonadota</taxon>
        <taxon>Gammaproteobacteria</taxon>
        <taxon>Lysobacterales</taxon>
        <taxon>Rhodanobacteraceae</taxon>
        <taxon>Luteibacter</taxon>
    </lineage>
</organism>
<accession>A0ABX0Q5X1</accession>
<proteinExistence type="predicted"/>
<gene>
    <name evidence="2" type="ORF">HBF26_09255</name>
</gene>
<keyword evidence="1" id="KW-1133">Transmembrane helix</keyword>
<dbReference type="EMBL" id="JAAQQR010000003">
    <property type="protein sequence ID" value="NID05072.1"/>
    <property type="molecule type" value="Genomic_DNA"/>
</dbReference>
<dbReference type="InterPro" id="IPR025489">
    <property type="entry name" value="DUF4381"/>
</dbReference>
<keyword evidence="1" id="KW-0472">Membrane</keyword>
<dbReference type="RefSeq" id="WP_167125237.1">
    <property type="nucleotide sequence ID" value="NZ_JAAQQR010000003.1"/>
</dbReference>
<evidence type="ECO:0000313" key="3">
    <source>
        <dbReference type="Proteomes" id="UP001429601"/>
    </source>
</evidence>
<name>A0ABX0Q5X1_9GAMM</name>
<dbReference type="Proteomes" id="UP001429601">
    <property type="component" value="Unassembled WGS sequence"/>
</dbReference>
<evidence type="ECO:0000256" key="1">
    <source>
        <dbReference type="SAM" id="Phobius"/>
    </source>
</evidence>
<reference evidence="2 3" key="1">
    <citation type="journal article" date="2011" name="Curr. Microbiol.">
        <title>Luteibacter jiangsuensis sp. nov.: a methamidophos-degrading bacterium isolated from a methamidophos-manufacturing factory.</title>
        <authorList>
            <person name="Wang L."/>
            <person name="Wang G.L."/>
            <person name="Li S.P."/>
            <person name="Jiang J.D."/>
        </authorList>
    </citation>
    <scope>NUCLEOTIDE SEQUENCE [LARGE SCALE GENOMIC DNA]</scope>
    <source>
        <strain evidence="2 3">CGMCC 1.10133</strain>
    </source>
</reference>
<dbReference type="Pfam" id="PF14316">
    <property type="entry name" value="DUF4381"/>
    <property type="match status" value="1"/>
</dbReference>
<feature type="transmembrane region" description="Helical" evidence="1">
    <location>
        <begin position="25"/>
        <end position="44"/>
    </location>
</feature>
<keyword evidence="1" id="KW-0812">Transmembrane</keyword>
<evidence type="ECO:0000313" key="2">
    <source>
        <dbReference type="EMBL" id="NID05072.1"/>
    </source>
</evidence>
<comment type="caution">
    <text evidence="2">The sequence shown here is derived from an EMBL/GenBank/DDBJ whole genome shotgun (WGS) entry which is preliminary data.</text>
</comment>
<sequence>MPANGPELRDIHVPHVSMWWPLAPGWWLLLALLLAAAIALTVFLRRRAAWRRFVDASLADLRTATARHAEDGDTLAFAATASQLVRRVARFRDPRSATLSGAAWRQALAAIAPDRDVSRLAALDEAKYRPVADIDVRETAAAVEAWVRKALARRRSHVAA</sequence>
<keyword evidence="3" id="KW-1185">Reference proteome</keyword>
<protein>
    <submittedName>
        <fullName evidence="2">DUF4381 domain-containing protein</fullName>
    </submittedName>
</protein>